<dbReference type="Pfam" id="PF14408">
    <property type="entry name" value="Actino_peptide"/>
    <property type="match status" value="1"/>
</dbReference>
<evidence type="ECO:0000313" key="3">
    <source>
        <dbReference type="Proteomes" id="UP000660745"/>
    </source>
</evidence>
<dbReference type="Proteomes" id="UP000660745">
    <property type="component" value="Unassembled WGS sequence"/>
</dbReference>
<keyword evidence="3" id="KW-1185">Reference proteome</keyword>
<protein>
    <recommendedName>
        <fullName evidence="4">ATP-grasp-modified RiPP</fullName>
    </recommendedName>
</protein>
<evidence type="ECO:0000313" key="2">
    <source>
        <dbReference type="EMBL" id="GGP04741.1"/>
    </source>
</evidence>
<feature type="compositionally biased region" description="Polar residues" evidence="1">
    <location>
        <begin position="81"/>
        <end position="99"/>
    </location>
</feature>
<sequence length="99" mass="10445">MQATHDPSPSTRPRPWGVSRMAPFPKQSGDSGDALYRVHLDPVKQTGVYTDPITHQPIEAGKHGTSKQKASPTAPPGGDGSSASAPTGQPDSTQDWVQD</sequence>
<accession>A0A918A2W7</accession>
<dbReference type="InterPro" id="IPR025843">
    <property type="entry name" value="Actino_peptide"/>
</dbReference>
<proteinExistence type="predicted"/>
<dbReference type="AlphaFoldDB" id="A0A918A2W7"/>
<gene>
    <name evidence="2" type="ORF">GCM10012278_21130</name>
</gene>
<feature type="region of interest" description="Disordered" evidence="1">
    <location>
        <begin position="1"/>
        <end position="35"/>
    </location>
</feature>
<organism evidence="2 3">
    <name type="scientific">Nonomuraea glycinis</name>
    <dbReference type="NCBI Taxonomy" id="2047744"/>
    <lineage>
        <taxon>Bacteria</taxon>
        <taxon>Bacillati</taxon>
        <taxon>Actinomycetota</taxon>
        <taxon>Actinomycetes</taxon>
        <taxon>Streptosporangiales</taxon>
        <taxon>Streptosporangiaceae</taxon>
        <taxon>Nonomuraea</taxon>
    </lineage>
</organism>
<feature type="region of interest" description="Disordered" evidence="1">
    <location>
        <begin position="47"/>
        <end position="99"/>
    </location>
</feature>
<reference evidence="2" key="2">
    <citation type="submission" date="2020-09" db="EMBL/GenBank/DDBJ databases">
        <authorList>
            <person name="Sun Q."/>
            <person name="Zhou Y."/>
        </authorList>
    </citation>
    <scope>NUCLEOTIDE SEQUENCE</scope>
    <source>
        <strain evidence="2">CGMCC 4.7430</strain>
    </source>
</reference>
<dbReference type="NCBIfam" id="TIGR04186">
    <property type="entry name" value="GRASP_targ"/>
    <property type="match status" value="1"/>
</dbReference>
<comment type="caution">
    <text evidence="2">The sequence shown here is derived from an EMBL/GenBank/DDBJ whole genome shotgun (WGS) entry which is preliminary data.</text>
</comment>
<dbReference type="RefSeq" id="WP_225276913.1">
    <property type="nucleotide sequence ID" value="NZ_BMNK01000003.1"/>
</dbReference>
<feature type="compositionally biased region" description="Polar residues" evidence="1">
    <location>
        <begin position="1"/>
        <end position="11"/>
    </location>
</feature>
<evidence type="ECO:0000256" key="1">
    <source>
        <dbReference type="SAM" id="MobiDB-lite"/>
    </source>
</evidence>
<dbReference type="InterPro" id="IPR026496">
    <property type="entry name" value="GRASP_targ"/>
</dbReference>
<dbReference type="EMBL" id="BMNK01000003">
    <property type="protein sequence ID" value="GGP04741.1"/>
    <property type="molecule type" value="Genomic_DNA"/>
</dbReference>
<name>A0A918A2W7_9ACTN</name>
<reference evidence="2" key="1">
    <citation type="journal article" date="2014" name="Int. J. Syst. Evol. Microbiol.">
        <title>Complete genome sequence of Corynebacterium casei LMG S-19264T (=DSM 44701T), isolated from a smear-ripened cheese.</title>
        <authorList>
            <consortium name="US DOE Joint Genome Institute (JGI-PGF)"/>
            <person name="Walter F."/>
            <person name="Albersmeier A."/>
            <person name="Kalinowski J."/>
            <person name="Ruckert C."/>
        </authorList>
    </citation>
    <scope>NUCLEOTIDE SEQUENCE</scope>
    <source>
        <strain evidence="2">CGMCC 4.7430</strain>
    </source>
</reference>
<evidence type="ECO:0008006" key="4">
    <source>
        <dbReference type="Google" id="ProtNLM"/>
    </source>
</evidence>